<dbReference type="Proteomes" id="UP000008063">
    <property type="component" value="Unassembled WGS sequence"/>
</dbReference>
<dbReference type="InterPro" id="IPR014031">
    <property type="entry name" value="Ketoacyl_synth_C"/>
</dbReference>
<evidence type="ECO:0000313" key="11">
    <source>
        <dbReference type="Proteomes" id="UP000008063"/>
    </source>
</evidence>
<dbReference type="InterPro" id="IPR036736">
    <property type="entry name" value="ACP-like_sf"/>
</dbReference>
<evidence type="ECO:0000313" key="10">
    <source>
        <dbReference type="EMBL" id="EGO00933.1"/>
    </source>
</evidence>
<dbReference type="PANTHER" id="PTHR43775:SF37">
    <property type="entry name" value="SI:DKEY-61P9.11"/>
    <property type="match status" value="1"/>
</dbReference>
<dbReference type="InterPro" id="IPR020807">
    <property type="entry name" value="PKS_DH"/>
</dbReference>
<dbReference type="SUPFAM" id="SSF52151">
    <property type="entry name" value="FabD/lysophospholipase-like"/>
    <property type="match status" value="1"/>
</dbReference>
<dbReference type="Gene3D" id="3.40.366.10">
    <property type="entry name" value="Malonyl-Coenzyme A Acyl Carrier Protein, domain 2"/>
    <property type="match status" value="1"/>
</dbReference>
<dbReference type="SUPFAM" id="SSF53335">
    <property type="entry name" value="S-adenosyl-L-methionine-dependent methyltransferases"/>
    <property type="match status" value="1"/>
</dbReference>
<dbReference type="Pfam" id="PF21089">
    <property type="entry name" value="PKS_DH_N"/>
    <property type="match status" value="1"/>
</dbReference>
<dbReference type="InterPro" id="IPR050091">
    <property type="entry name" value="PKS_NRPS_Biosynth_Enz"/>
</dbReference>
<feature type="region of interest" description="Disordered" evidence="7">
    <location>
        <begin position="2096"/>
        <end position="2118"/>
    </location>
</feature>
<dbReference type="Pfam" id="PF00550">
    <property type="entry name" value="PP-binding"/>
    <property type="match status" value="1"/>
</dbReference>
<dbReference type="Gene3D" id="3.40.50.150">
    <property type="entry name" value="Vaccinia Virus protein VP39"/>
    <property type="match status" value="1"/>
</dbReference>
<dbReference type="SMART" id="SM00822">
    <property type="entry name" value="PKS_KR"/>
    <property type="match status" value="1"/>
</dbReference>
<feature type="region of interest" description="N-terminal hotdog fold" evidence="6">
    <location>
        <begin position="898"/>
        <end position="1018"/>
    </location>
</feature>
<dbReference type="InterPro" id="IPR029058">
    <property type="entry name" value="AB_hydrolase_fold"/>
</dbReference>
<proteinExistence type="predicted"/>
<evidence type="ECO:0000256" key="7">
    <source>
        <dbReference type="SAM" id="MobiDB-lite"/>
    </source>
</evidence>
<dbReference type="SUPFAM" id="SSF47336">
    <property type="entry name" value="ACP-like"/>
    <property type="match status" value="1"/>
</dbReference>
<dbReference type="InterPro" id="IPR036291">
    <property type="entry name" value="NAD(P)-bd_dom_sf"/>
</dbReference>
<dbReference type="PROSITE" id="PS00606">
    <property type="entry name" value="KS3_1"/>
    <property type="match status" value="1"/>
</dbReference>
<dbReference type="Pfam" id="PF14765">
    <property type="entry name" value="PS-DH"/>
    <property type="match status" value="1"/>
</dbReference>
<dbReference type="SMART" id="SM00825">
    <property type="entry name" value="PKS_KS"/>
    <property type="match status" value="1"/>
</dbReference>
<evidence type="ECO:0000256" key="3">
    <source>
        <dbReference type="ARBA" id="ARBA00022679"/>
    </source>
</evidence>
<keyword evidence="2" id="KW-0597">Phosphoprotein</keyword>
<dbReference type="SUPFAM" id="SSF53474">
    <property type="entry name" value="alpha/beta-Hydrolases"/>
    <property type="match status" value="1"/>
</dbReference>
<keyword evidence="4" id="KW-0843">Virulence</keyword>
<dbReference type="eggNOG" id="KOG1202">
    <property type="taxonomic scope" value="Eukaryota"/>
</dbReference>
<dbReference type="SMART" id="SM00827">
    <property type="entry name" value="PKS_AT"/>
    <property type="match status" value="1"/>
</dbReference>
<dbReference type="PROSITE" id="PS52019">
    <property type="entry name" value="PKS_MFAS_DH"/>
    <property type="match status" value="1"/>
</dbReference>
<reference evidence="11" key="1">
    <citation type="journal article" date="2011" name="Science">
        <title>The plant cell wall-decomposing machinery underlies the functional diversity of forest fungi.</title>
        <authorList>
            <person name="Eastwood D.C."/>
            <person name="Floudas D."/>
            <person name="Binder M."/>
            <person name="Majcherczyk A."/>
            <person name="Schneider P."/>
            <person name="Aerts A."/>
            <person name="Asiegbu F.O."/>
            <person name="Baker S.E."/>
            <person name="Barry K."/>
            <person name="Bendiksby M."/>
            <person name="Blumentritt M."/>
            <person name="Coutinho P.M."/>
            <person name="Cullen D."/>
            <person name="de Vries R.P."/>
            <person name="Gathman A."/>
            <person name="Goodell B."/>
            <person name="Henrissat B."/>
            <person name="Ihrmark K."/>
            <person name="Kauserud H."/>
            <person name="Kohler A."/>
            <person name="LaButti K."/>
            <person name="Lapidus A."/>
            <person name="Lavin J.L."/>
            <person name="Lee Y.-H."/>
            <person name="Lindquist E."/>
            <person name="Lilly W."/>
            <person name="Lucas S."/>
            <person name="Morin E."/>
            <person name="Murat C."/>
            <person name="Oguiza J.A."/>
            <person name="Park J."/>
            <person name="Pisabarro A.G."/>
            <person name="Riley R."/>
            <person name="Rosling A."/>
            <person name="Salamov A."/>
            <person name="Schmidt O."/>
            <person name="Schmutz J."/>
            <person name="Skrede I."/>
            <person name="Stenlid J."/>
            <person name="Wiebenga A."/>
            <person name="Xie X."/>
            <person name="Kuees U."/>
            <person name="Hibbett D.S."/>
            <person name="Hoffmeister D."/>
            <person name="Hoegberg N."/>
            <person name="Martin F."/>
            <person name="Grigoriev I.V."/>
            <person name="Watkinson S.C."/>
        </authorList>
    </citation>
    <scope>NUCLEOTIDE SEQUENCE [LARGE SCALE GENOMIC DNA]</scope>
    <source>
        <strain evidence="11">strain S7.3</strain>
    </source>
</reference>
<feature type="active site" description="Proton acceptor; for dehydratase activity" evidence="6">
    <location>
        <position position="931"/>
    </location>
</feature>
<evidence type="ECO:0000259" key="8">
    <source>
        <dbReference type="PROSITE" id="PS52004"/>
    </source>
</evidence>
<dbReference type="Pfam" id="PF02801">
    <property type="entry name" value="Ketoacyl-synt_C"/>
    <property type="match status" value="1"/>
</dbReference>
<dbReference type="PROSITE" id="PS52004">
    <property type="entry name" value="KS3_2"/>
    <property type="match status" value="1"/>
</dbReference>
<feature type="domain" description="PKS/mFAS DH" evidence="9">
    <location>
        <begin position="898"/>
        <end position="1180"/>
    </location>
</feature>
<dbReference type="SUPFAM" id="SSF51735">
    <property type="entry name" value="NAD(P)-binding Rossmann-fold domains"/>
    <property type="match status" value="1"/>
</dbReference>
<dbReference type="SUPFAM" id="SSF53901">
    <property type="entry name" value="Thiolase-like"/>
    <property type="match status" value="1"/>
</dbReference>
<dbReference type="GO" id="GO:0004315">
    <property type="term" value="F:3-oxoacyl-[acyl-carrier-protein] synthase activity"/>
    <property type="evidence" value="ECO:0007669"/>
    <property type="project" value="InterPro"/>
</dbReference>
<protein>
    <recommendedName>
        <fullName evidence="12">Polyketide synthase</fullName>
    </recommendedName>
</protein>
<dbReference type="InterPro" id="IPR009081">
    <property type="entry name" value="PP-bd_ACP"/>
</dbReference>
<dbReference type="InterPro" id="IPR014030">
    <property type="entry name" value="Ketoacyl_synth_N"/>
</dbReference>
<evidence type="ECO:0000256" key="4">
    <source>
        <dbReference type="ARBA" id="ARBA00023026"/>
    </source>
</evidence>
<dbReference type="GO" id="GO:0004312">
    <property type="term" value="F:fatty acid synthase activity"/>
    <property type="evidence" value="ECO:0007669"/>
    <property type="project" value="TreeGrafter"/>
</dbReference>
<evidence type="ECO:0000256" key="2">
    <source>
        <dbReference type="ARBA" id="ARBA00022553"/>
    </source>
</evidence>
<gene>
    <name evidence="10" type="ORF">SERLA73DRAFT_159545</name>
</gene>
<dbReference type="InterPro" id="IPR018201">
    <property type="entry name" value="Ketoacyl_synth_AS"/>
</dbReference>
<dbReference type="InterPro" id="IPR014043">
    <property type="entry name" value="Acyl_transferase_dom"/>
</dbReference>
<dbReference type="InterPro" id="IPR042104">
    <property type="entry name" value="PKS_dehydratase_sf"/>
</dbReference>
<dbReference type="HOGENOM" id="CLU_000022_31_0_1"/>
<evidence type="ECO:0008006" key="12">
    <source>
        <dbReference type="Google" id="ProtNLM"/>
    </source>
</evidence>
<dbReference type="Pfam" id="PF08659">
    <property type="entry name" value="KR"/>
    <property type="match status" value="1"/>
</dbReference>
<evidence type="ECO:0000256" key="1">
    <source>
        <dbReference type="ARBA" id="ARBA00022450"/>
    </source>
</evidence>
<accession>F8PTA3</accession>
<dbReference type="Gene3D" id="3.40.50.1820">
    <property type="entry name" value="alpha/beta hydrolase"/>
    <property type="match status" value="1"/>
</dbReference>
<dbReference type="GO" id="GO:0044550">
    <property type="term" value="P:secondary metabolite biosynthetic process"/>
    <property type="evidence" value="ECO:0007669"/>
    <property type="project" value="UniProtKB-ARBA"/>
</dbReference>
<dbReference type="CDD" id="cd00833">
    <property type="entry name" value="PKS"/>
    <property type="match status" value="1"/>
</dbReference>
<dbReference type="InterPro" id="IPR049551">
    <property type="entry name" value="PKS_DH_C"/>
</dbReference>
<name>F8PTA3_SERL3</name>
<dbReference type="STRING" id="936435.F8PTA3"/>
<feature type="active site" description="Proton donor; for dehydratase activity" evidence="6">
    <location>
        <position position="1091"/>
    </location>
</feature>
<dbReference type="OrthoDB" id="329835at2759"/>
<keyword evidence="3" id="KW-0808">Transferase</keyword>
<evidence type="ECO:0000256" key="6">
    <source>
        <dbReference type="PROSITE-ProRule" id="PRU01363"/>
    </source>
</evidence>
<dbReference type="InterPro" id="IPR001227">
    <property type="entry name" value="Ac_transferase_dom_sf"/>
</dbReference>
<keyword evidence="11" id="KW-1185">Reference proteome</keyword>
<sequence>MSSGLQSSQKQPIAIVGIAADLPSGDYAPTNLDYKKFMEFLLNKGEAYEEIPKERFNVKSWAGETLGRVIATRGAFLKEVGSFDHVEFGISGKDARAMAPSIRKLVELSFLALLDAGIEYRGRDVGCYAAGTAFDILSITEPDEFEAKGSFAGTPSMMANKISYHLDLQGPSVPMDTACSSSLTALHLAVQAIRAGECESAVVAGCQLNLRLADFIQYSQASVLARDGKCKPFDAGADGFSRGEGAVVVVLKPYEDAIRDGDYIYGNILGSGINSCGGVAPVYAPVGDAQAEAMRKAYLGIDRNPREVDFVEMHATGTSAGDPVESEWIGQYFNREEELMIGSVKGNIGHLEITAFLASLCKVCAILETGVVPPNVNLTKRNPAIKWGQYKFQVPLEATPIKPRSASGKLLVSMSSFGIGGANGHVVVESPSPLGEPQVVGQVATGPVLLVAAGLSPRSTTAIADSLGGVVNSQPENLAAVSAIYGRRARQMTWRSFAIARPGQQAQALQFPAPALSPRIKPPMVFLFSGQGPQHINMGRQLFKKFPVFRDTIMELDACHREMTGHSLSELVGLFEDVTPIETLPSIWPISVILPSLAMVQMALFDLLVSFGLRPDMVIGHSAGETTLLYASGAGSKVMAMEIAIARGKAMTLVEKANGTMAALTCTPAQAQAIIHAVTRMDAKKGILEIACYNAHEAVAIAGHTYLVEKAVELAGTRGILARKIQTGVAVHSSLMEVCENYYRSLVSEVYARHPGAHTPVVPTYSTATGDLKTDEFTEEYFWQNSRNAVLFTQAIGSILKTHPNACFVEVSPHPVLSTYLQELGVPMGSVVCPMRRSKKLEEFHEESKLLEALGQLVVMGHNSVNFCILNSQKVISHSLTIPPYPFAKKFVPYLSEHSRVAQKQFGVRNGPLNHVDLRINKLTHPEIAQHLINDEPIMPAAGYLEMALEAGAKVLWNVKFHTILSMSAESPVPVEVEIDRMHWAVKSRGGSANLMEGTTVASRLHADGFMSKVPVDNLDNLNIEAIRSRCQPRSMENFYDALKHFAQYGPVFRRITEFNMGIDEAVLTIRGGAADLPGFDNFVIHPAILDACIHVVVHPSFTRNPDHKVYYLPARVETFMVHERLSQGTFPGTVYAHAVLREWRPSELVTDVTVVDSTGTRLCTMSGLVVERHYNTLPRTISKRFNVAYQPFGISPRMRVPKEHSVPHGADPEDALFRIARAALNHLTGVCGKKTIRILALDYGSGELNRQLCSSFEKIVQSGSSVAYFVSMKDSASLAQQALPRFCRPVSLDFSEPLDKQGLPQASFDAVISLQALGSRDSLDQDLHQLNSLLLPGGFLLLAEPAQRSSNTPSSSLHTCSEWLSLFSSLGMRTTTHCVKADTSPFVVLEGQRQSISFAPSSGAPKEDILFISYAVGREMEIQRILKGLDIDNPAKVWFTATDPMDADGGRGFTRSVRREFPLWDIGFAIFGFQCPRAEQTNIINRLLATPGMEREVYVDEEYQVFVPRFHEGPTVSPGTKIEHGDSTELSPSDVQVTVVASSPSDAGFYGVVGRVTNVGDESDASLVDSLITTVVKSAPTKHLRVHRGAVTPVPDELDAQVVASVIPVLLIGGLAIGAGALRDPSRMKSGRIVVTHSDTATGQALAWFLHTLGLQPIGVGSKASPFELSKLALRNGDLVLSGYSHDNQLLTSFVAEGTRVFSWATSINLAHTLSSDPWLVGDTLQAAVDISSEFELPNVKVLSGPSTESSSASSKLFKADEAYLLVGGVGSLGMHIALWMYEKGARHIVLTSRSGRQSLERANDILAMRMLSYLETRPDLDLKIEASDATSLEALQKTLAGVTRPIAGCMLLPAILIDRGFFSQDASSFKTVFDSKLRVFETVEAGLDIAKLDFLVTFSSVVTFGNAGQTNYASANTVVEGKTAQYRNAFSIITPAITDTIAMVGRADLDFQVHGRHLLAWSYSARELCNCIEDGLFKLQDEPFKLYVPDLDWELVEKHLGPSPLYEHLIPRSASVQSAPSGESAADALRNVVLQFLDVDPADFSVDVPFTSYGIDSLSAGRLSYALRPFITISQIQLLGDISLADVERRIEAESQTEDISNPGSAHDVQKDGGSGVQQPVVKIADYEGDTPLILLHGASGSILPFMSMKQNFRTSLWALQTTPETPVHSIRAIGQYYYEHIKAARPHGPYRLAGFCGTSTIIFMVARIMQDNADEVVQLAILDHFPLLWASPLVKPDEESINLRTSGPAVLKRTMDTMLQLYRIDGAPSRVRTAEDFDKLMDGHEVSPQVRGWMDTITSLLAATYEFMFELLPADEPYSVDALREAFAGWLRELRVPITMYMASGGYIALIPEEEKQGWEQYSIHSVYPDAKVMGFECSHFQILDLPELAEEVQRGW</sequence>
<dbReference type="InParanoid" id="F8PTA3"/>
<dbReference type="Gene3D" id="3.40.47.10">
    <property type="match status" value="1"/>
</dbReference>
<evidence type="ECO:0000256" key="5">
    <source>
        <dbReference type="ARBA" id="ARBA00023268"/>
    </source>
</evidence>
<dbReference type="SMART" id="SM00826">
    <property type="entry name" value="PKS_DH"/>
    <property type="match status" value="1"/>
</dbReference>
<dbReference type="InterPro" id="IPR032821">
    <property type="entry name" value="PKS_assoc"/>
</dbReference>
<dbReference type="Pfam" id="PF16197">
    <property type="entry name" value="KAsynt_C_assoc"/>
    <property type="match status" value="1"/>
</dbReference>
<organism evidence="11">
    <name type="scientific">Serpula lacrymans var. lacrymans (strain S7.3)</name>
    <name type="common">Dry rot fungus</name>
    <dbReference type="NCBI Taxonomy" id="936435"/>
    <lineage>
        <taxon>Eukaryota</taxon>
        <taxon>Fungi</taxon>
        <taxon>Dikarya</taxon>
        <taxon>Basidiomycota</taxon>
        <taxon>Agaricomycotina</taxon>
        <taxon>Agaricomycetes</taxon>
        <taxon>Agaricomycetidae</taxon>
        <taxon>Boletales</taxon>
        <taxon>Coniophorineae</taxon>
        <taxon>Serpulaceae</taxon>
        <taxon>Serpula</taxon>
    </lineage>
</organism>
<dbReference type="InterPro" id="IPR016036">
    <property type="entry name" value="Malonyl_transacylase_ACP-bd"/>
</dbReference>
<feature type="domain" description="Ketosynthase family 3 (KS3)" evidence="8">
    <location>
        <begin position="10"/>
        <end position="430"/>
    </location>
</feature>
<evidence type="ECO:0000259" key="9">
    <source>
        <dbReference type="PROSITE" id="PS52019"/>
    </source>
</evidence>
<dbReference type="GO" id="GO:0006633">
    <property type="term" value="P:fatty acid biosynthetic process"/>
    <property type="evidence" value="ECO:0007669"/>
    <property type="project" value="InterPro"/>
</dbReference>
<dbReference type="PANTHER" id="PTHR43775">
    <property type="entry name" value="FATTY ACID SYNTHASE"/>
    <property type="match status" value="1"/>
</dbReference>
<dbReference type="Gene3D" id="3.10.129.110">
    <property type="entry name" value="Polyketide synthase dehydratase"/>
    <property type="match status" value="1"/>
</dbReference>
<dbReference type="Pfam" id="PF00975">
    <property type="entry name" value="Thioesterase"/>
    <property type="match status" value="1"/>
</dbReference>
<dbReference type="InterPro" id="IPR016039">
    <property type="entry name" value="Thiolase-like"/>
</dbReference>
<dbReference type="InterPro" id="IPR013968">
    <property type="entry name" value="PKS_KR"/>
</dbReference>
<feature type="region of interest" description="C-terminal hotdog fold" evidence="6">
    <location>
        <begin position="1030"/>
        <end position="1180"/>
    </location>
</feature>
<dbReference type="InterPro" id="IPR049900">
    <property type="entry name" value="PKS_mFAS_DH"/>
</dbReference>
<dbReference type="SUPFAM" id="SSF55048">
    <property type="entry name" value="Probable ACP-binding domain of malonyl-CoA ACP transacylase"/>
    <property type="match status" value="1"/>
</dbReference>
<dbReference type="Pfam" id="PF00698">
    <property type="entry name" value="Acyl_transf_1"/>
    <property type="match status" value="1"/>
</dbReference>
<dbReference type="InterPro" id="IPR029063">
    <property type="entry name" value="SAM-dependent_MTases_sf"/>
</dbReference>
<keyword evidence="5" id="KW-0511">Multifunctional enzyme</keyword>
<dbReference type="InterPro" id="IPR020841">
    <property type="entry name" value="PKS_Beta-ketoAc_synthase_dom"/>
</dbReference>
<dbReference type="Gene3D" id="1.10.1200.10">
    <property type="entry name" value="ACP-like"/>
    <property type="match status" value="1"/>
</dbReference>
<keyword evidence="1" id="KW-0596">Phosphopantetheine</keyword>
<dbReference type="InterPro" id="IPR001031">
    <property type="entry name" value="Thioesterase"/>
</dbReference>
<dbReference type="InterPro" id="IPR057326">
    <property type="entry name" value="KR_dom"/>
</dbReference>
<dbReference type="Pfam" id="PF00109">
    <property type="entry name" value="ketoacyl-synt"/>
    <property type="match status" value="1"/>
</dbReference>
<dbReference type="InterPro" id="IPR016035">
    <property type="entry name" value="Acyl_Trfase/lysoPLipase"/>
</dbReference>
<dbReference type="EMBL" id="GL945478">
    <property type="protein sequence ID" value="EGO00933.1"/>
    <property type="molecule type" value="Genomic_DNA"/>
</dbReference>
<dbReference type="InterPro" id="IPR049552">
    <property type="entry name" value="PKS_DH_N"/>
</dbReference>
<dbReference type="Gene3D" id="3.40.50.720">
    <property type="entry name" value="NAD(P)-binding Rossmann-like Domain"/>
    <property type="match status" value="1"/>
</dbReference>
<dbReference type="OMA" id="VIFDISW"/>